<keyword evidence="1" id="KW-0175">Coiled coil</keyword>
<evidence type="ECO:0000313" key="4">
    <source>
        <dbReference type="Proteomes" id="UP000284706"/>
    </source>
</evidence>
<dbReference type="AlphaFoldDB" id="A0A409Y2C7"/>
<name>A0A409Y2C7_9AGAR</name>
<dbReference type="Proteomes" id="UP000284706">
    <property type="component" value="Unassembled WGS sequence"/>
</dbReference>
<evidence type="ECO:0000256" key="2">
    <source>
        <dbReference type="SAM" id="MobiDB-lite"/>
    </source>
</evidence>
<gene>
    <name evidence="3" type="ORF">CVT26_000608</name>
</gene>
<feature type="compositionally biased region" description="Low complexity" evidence="2">
    <location>
        <begin position="67"/>
        <end position="76"/>
    </location>
</feature>
<accession>A0A409Y2C7</accession>
<dbReference type="InParanoid" id="A0A409Y2C7"/>
<protein>
    <submittedName>
        <fullName evidence="3">Uncharacterized protein</fullName>
    </submittedName>
</protein>
<organism evidence="3 4">
    <name type="scientific">Gymnopilus dilepis</name>
    <dbReference type="NCBI Taxonomy" id="231916"/>
    <lineage>
        <taxon>Eukaryota</taxon>
        <taxon>Fungi</taxon>
        <taxon>Dikarya</taxon>
        <taxon>Basidiomycota</taxon>
        <taxon>Agaricomycotina</taxon>
        <taxon>Agaricomycetes</taxon>
        <taxon>Agaricomycetidae</taxon>
        <taxon>Agaricales</taxon>
        <taxon>Agaricineae</taxon>
        <taxon>Hymenogastraceae</taxon>
        <taxon>Gymnopilus</taxon>
    </lineage>
</organism>
<dbReference type="OrthoDB" id="3132020at2759"/>
<feature type="coiled-coil region" evidence="1">
    <location>
        <begin position="156"/>
        <end position="190"/>
    </location>
</feature>
<reference evidence="3 4" key="1">
    <citation type="journal article" date="2018" name="Evol. Lett.">
        <title>Horizontal gene cluster transfer increased hallucinogenic mushroom diversity.</title>
        <authorList>
            <person name="Reynolds H.T."/>
            <person name="Vijayakumar V."/>
            <person name="Gluck-Thaler E."/>
            <person name="Korotkin H.B."/>
            <person name="Matheny P.B."/>
            <person name="Slot J.C."/>
        </authorList>
    </citation>
    <scope>NUCLEOTIDE SEQUENCE [LARGE SCALE GENOMIC DNA]</scope>
    <source>
        <strain evidence="3 4">SRW20</strain>
    </source>
</reference>
<comment type="caution">
    <text evidence="3">The sequence shown here is derived from an EMBL/GenBank/DDBJ whole genome shotgun (WGS) entry which is preliminary data.</text>
</comment>
<dbReference type="EMBL" id="NHYE01001288">
    <property type="protein sequence ID" value="PPQ97123.1"/>
    <property type="molecule type" value="Genomic_DNA"/>
</dbReference>
<keyword evidence="4" id="KW-1185">Reference proteome</keyword>
<proteinExistence type="predicted"/>
<evidence type="ECO:0000256" key="1">
    <source>
        <dbReference type="SAM" id="Coils"/>
    </source>
</evidence>
<feature type="region of interest" description="Disordered" evidence="2">
    <location>
        <begin position="54"/>
        <end position="86"/>
    </location>
</feature>
<sequence length="242" mass="27114">MATTSTITQFNPSGNDAYQETFLVPLPFLNNQDEDASTSQAVVAEVWSSTALKTSMTNKRKRKRSTSRSSSGSRSVSRPKRKHHEPNIVAVQEIQAERNITLARSERLTGAAKESQALKHLQETRLIKTEGNLTDLEPQKAAHIAIAARDVLLAEERLVKAKLLEARERVEALEDDLEVAHERFLQADAQLESIMDLLRDHHIPMSPVPNLIPGLQDPLPFTIELPDVRTQELDAEEEESEQ</sequence>
<evidence type="ECO:0000313" key="3">
    <source>
        <dbReference type="EMBL" id="PPQ97123.1"/>
    </source>
</evidence>